<protein>
    <submittedName>
        <fullName evidence="2">Putative ovule protein</fullName>
    </submittedName>
</protein>
<dbReference type="EMBL" id="GEDG01008969">
    <property type="protein sequence ID" value="JAP29566.1"/>
    <property type="molecule type" value="Transcribed_RNA"/>
</dbReference>
<keyword evidence="1" id="KW-0732">Signal</keyword>
<accession>A0A0V0IAA0</accession>
<proteinExistence type="predicted"/>
<name>A0A0V0IAA0_SOLCH</name>
<feature type="chain" id="PRO_5006866304" evidence="1">
    <location>
        <begin position="20"/>
        <end position="67"/>
    </location>
</feature>
<evidence type="ECO:0000256" key="1">
    <source>
        <dbReference type="SAM" id="SignalP"/>
    </source>
</evidence>
<feature type="signal peptide" evidence="1">
    <location>
        <begin position="1"/>
        <end position="19"/>
    </location>
</feature>
<sequence length="67" mass="7160">MDVKVCLFLVLLGAVCCTARELAAPDLLIIETEDVSGTSPILVLPVPRGFSIVLGYDFCNMDCEVIG</sequence>
<reference evidence="2" key="1">
    <citation type="submission" date="2015-12" db="EMBL/GenBank/DDBJ databases">
        <title>Gene expression during late stages of embryo sac development: a critical building block for successful pollen-pistil interactions.</title>
        <authorList>
            <person name="Liu Y."/>
            <person name="Joly V."/>
            <person name="Sabar M."/>
            <person name="Matton D.P."/>
        </authorList>
    </citation>
    <scope>NUCLEOTIDE SEQUENCE</scope>
</reference>
<organism evidence="2">
    <name type="scientific">Solanum chacoense</name>
    <name type="common">Chaco potato</name>
    <dbReference type="NCBI Taxonomy" id="4108"/>
    <lineage>
        <taxon>Eukaryota</taxon>
        <taxon>Viridiplantae</taxon>
        <taxon>Streptophyta</taxon>
        <taxon>Embryophyta</taxon>
        <taxon>Tracheophyta</taxon>
        <taxon>Spermatophyta</taxon>
        <taxon>Magnoliopsida</taxon>
        <taxon>eudicotyledons</taxon>
        <taxon>Gunneridae</taxon>
        <taxon>Pentapetalae</taxon>
        <taxon>asterids</taxon>
        <taxon>lamiids</taxon>
        <taxon>Solanales</taxon>
        <taxon>Solanaceae</taxon>
        <taxon>Solanoideae</taxon>
        <taxon>Solaneae</taxon>
        <taxon>Solanum</taxon>
    </lineage>
</organism>
<dbReference type="AlphaFoldDB" id="A0A0V0IAA0"/>
<evidence type="ECO:0000313" key="2">
    <source>
        <dbReference type="EMBL" id="JAP29566.1"/>
    </source>
</evidence>